<dbReference type="EMBL" id="JANBQB010000844">
    <property type="protein sequence ID" value="KAJ1973342.1"/>
    <property type="molecule type" value="Genomic_DNA"/>
</dbReference>
<protein>
    <submittedName>
        <fullName evidence="3">Uncharacterized protein</fullName>
    </submittedName>
</protein>
<accession>A0A9W8AXJ0</accession>
<keyword evidence="2" id="KW-0732">Signal</keyword>
<feature type="compositionally biased region" description="Basic and acidic residues" evidence="1">
    <location>
        <begin position="53"/>
        <end position="67"/>
    </location>
</feature>
<comment type="caution">
    <text evidence="3">The sequence shown here is derived from an EMBL/GenBank/DDBJ whole genome shotgun (WGS) entry which is preliminary data.</text>
</comment>
<organism evidence="3 4">
    <name type="scientific">Dimargaris verticillata</name>
    <dbReference type="NCBI Taxonomy" id="2761393"/>
    <lineage>
        <taxon>Eukaryota</taxon>
        <taxon>Fungi</taxon>
        <taxon>Fungi incertae sedis</taxon>
        <taxon>Zoopagomycota</taxon>
        <taxon>Kickxellomycotina</taxon>
        <taxon>Dimargaritomycetes</taxon>
        <taxon>Dimargaritales</taxon>
        <taxon>Dimargaritaceae</taxon>
        <taxon>Dimargaris</taxon>
    </lineage>
</organism>
<keyword evidence="4" id="KW-1185">Reference proteome</keyword>
<gene>
    <name evidence="3" type="ORF">H4R34_005108</name>
</gene>
<reference evidence="3" key="1">
    <citation type="submission" date="2022-07" db="EMBL/GenBank/DDBJ databases">
        <title>Phylogenomic reconstructions and comparative analyses of Kickxellomycotina fungi.</title>
        <authorList>
            <person name="Reynolds N.K."/>
            <person name="Stajich J.E."/>
            <person name="Barry K."/>
            <person name="Grigoriev I.V."/>
            <person name="Crous P."/>
            <person name="Smith M.E."/>
        </authorList>
    </citation>
    <scope>NUCLEOTIDE SEQUENCE</scope>
    <source>
        <strain evidence="3">RSA 567</strain>
    </source>
</reference>
<name>A0A9W8AXJ0_9FUNG</name>
<feature type="signal peptide" evidence="2">
    <location>
        <begin position="1"/>
        <end position="25"/>
    </location>
</feature>
<evidence type="ECO:0000256" key="2">
    <source>
        <dbReference type="SAM" id="SignalP"/>
    </source>
</evidence>
<dbReference type="Proteomes" id="UP001151582">
    <property type="component" value="Unassembled WGS sequence"/>
</dbReference>
<sequence length="259" mass="28923">MKAAGLLHMLCVVPFLAGFAFQAFAAIVPSVPSKSASRPEGPVEPDNHAMTPDAHHPVSTESSDRLTELQQQQPINYPMPEPPNEAAPFTLWLNSETGIDIRASNPFYPYALGKLVGSLYDIVFYWHASMYPDCGQNVVEHKKAFQQIWETQSSTGSDLRLVSWAVEAKIMDTIVQSVKARVDNQLNWLYGVVVTFIQLSPCNRNRDLRLYSDYLKTFIESELMASMPTCLKSANIELLSSSLVHEAEKTLFTMRPLGV</sequence>
<evidence type="ECO:0000313" key="3">
    <source>
        <dbReference type="EMBL" id="KAJ1973342.1"/>
    </source>
</evidence>
<evidence type="ECO:0000313" key="4">
    <source>
        <dbReference type="Proteomes" id="UP001151582"/>
    </source>
</evidence>
<feature type="region of interest" description="Disordered" evidence="1">
    <location>
        <begin position="35"/>
        <end position="68"/>
    </location>
</feature>
<evidence type="ECO:0000256" key="1">
    <source>
        <dbReference type="SAM" id="MobiDB-lite"/>
    </source>
</evidence>
<feature type="chain" id="PRO_5040922316" evidence="2">
    <location>
        <begin position="26"/>
        <end position="259"/>
    </location>
</feature>
<dbReference type="AlphaFoldDB" id="A0A9W8AXJ0"/>
<proteinExistence type="predicted"/>